<evidence type="ECO:0000313" key="8">
    <source>
        <dbReference type="Proteomes" id="UP000703893"/>
    </source>
</evidence>
<reference evidence="7 8" key="1">
    <citation type="submission" date="2019-03" db="EMBL/GenBank/DDBJ databases">
        <title>Lake Tanganyika Metagenome-Assembled Genomes (MAGs).</title>
        <authorList>
            <person name="Tran P."/>
        </authorList>
    </citation>
    <scope>NUCLEOTIDE SEQUENCE [LARGE SCALE GENOMIC DNA]</scope>
    <source>
        <strain evidence="7">K_DeepCast_65m_m2_236</strain>
    </source>
</reference>
<evidence type="ECO:0000313" key="7">
    <source>
        <dbReference type="EMBL" id="MBM3274215.1"/>
    </source>
</evidence>
<dbReference type="GO" id="GO:0017065">
    <property type="term" value="F:single-strand selective uracil DNA N-glycosylase activity"/>
    <property type="evidence" value="ECO:0007669"/>
    <property type="project" value="InterPro"/>
</dbReference>
<dbReference type="PANTHER" id="PTHR13235:SF2">
    <property type="entry name" value="SINGLE-STRAND SELECTIVE MONOFUNCTIONAL URACIL DNA GLYCOSYLASE"/>
    <property type="match status" value="1"/>
</dbReference>
<dbReference type="InterPro" id="IPR005122">
    <property type="entry name" value="Uracil-DNA_glycosylase-like"/>
</dbReference>
<gene>
    <name evidence="7" type="ORF">FJZ00_03620</name>
</gene>
<dbReference type="InterPro" id="IPR039134">
    <property type="entry name" value="SMUG1"/>
</dbReference>
<name>A0A937X4U4_9BACT</name>
<keyword evidence="3" id="KW-0378">Hydrolase</keyword>
<keyword evidence="2" id="KW-0227">DNA damage</keyword>
<evidence type="ECO:0000256" key="1">
    <source>
        <dbReference type="ARBA" id="ARBA00007889"/>
    </source>
</evidence>
<evidence type="ECO:0000256" key="4">
    <source>
        <dbReference type="ARBA" id="ARBA00023125"/>
    </source>
</evidence>
<accession>A0A937X4U4</accession>
<sequence>MRKGFGPLDYVYNPLDYAWEIHRRFVERYGGGSHRPVILVGMNPGPWGMGQTGVPFGDPTVVRDWLGLGGEVSEPRNPCPGRPVLGLASRRREESGTTLYGWARERFGTAGRFFSRFWIVNYCPLLMFDRTGKNVTPSDFRKGSSELQQLLAVCDRHLLAVIRHFQPSWVIGIGQFAEGRASAAVAAAECLATTGCIIHPSPQTRGHWGTEGWGGLADAKLRQLGVSVTITGS</sequence>
<dbReference type="EMBL" id="VGJX01000154">
    <property type="protein sequence ID" value="MBM3274215.1"/>
    <property type="molecule type" value="Genomic_DNA"/>
</dbReference>
<evidence type="ECO:0000256" key="3">
    <source>
        <dbReference type="ARBA" id="ARBA00022801"/>
    </source>
</evidence>
<keyword evidence="4 7" id="KW-0238">DNA-binding</keyword>
<dbReference type="Pfam" id="PF03167">
    <property type="entry name" value="UDG"/>
    <property type="match status" value="1"/>
</dbReference>
<comment type="caution">
    <text evidence="7">The sequence shown here is derived from an EMBL/GenBank/DDBJ whole genome shotgun (WGS) entry which is preliminary data.</text>
</comment>
<evidence type="ECO:0000256" key="5">
    <source>
        <dbReference type="ARBA" id="ARBA00023204"/>
    </source>
</evidence>
<organism evidence="7 8">
    <name type="scientific">Candidatus Tanganyikabacteria bacterium</name>
    <dbReference type="NCBI Taxonomy" id="2961651"/>
    <lineage>
        <taxon>Bacteria</taxon>
        <taxon>Bacillati</taxon>
        <taxon>Candidatus Sericytochromatia</taxon>
        <taxon>Candidatus Tanganyikabacteria</taxon>
    </lineage>
</organism>
<dbReference type="PANTHER" id="PTHR13235">
    <property type="entry name" value="SINGLE-STRAND SELECTIVE MONOFUNCTIONAL URACIL DNA GLYCOSYLASE"/>
    <property type="match status" value="1"/>
</dbReference>
<dbReference type="AlphaFoldDB" id="A0A937X4U4"/>
<keyword evidence="5" id="KW-0234">DNA repair</keyword>
<dbReference type="Proteomes" id="UP000703893">
    <property type="component" value="Unassembled WGS sequence"/>
</dbReference>
<dbReference type="InterPro" id="IPR036895">
    <property type="entry name" value="Uracil-DNA_glycosylase-like_sf"/>
</dbReference>
<evidence type="ECO:0000256" key="2">
    <source>
        <dbReference type="ARBA" id="ARBA00022763"/>
    </source>
</evidence>
<dbReference type="GO" id="GO:0000703">
    <property type="term" value="F:oxidized pyrimidine nucleobase lesion DNA N-glycosylase activity"/>
    <property type="evidence" value="ECO:0007669"/>
    <property type="project" value="TreeGrafter"/>
</dbReference>
<dbReference type="Gene3D" id="3.40.470.10">
    <property type="entry name" value="Uracil-DNA glycosylase-like domain"/>
    <property type="match status" value="1"/>
</dbReference>
<feature type="domain" description="Uracil-DNA glycosylase-like" evidence="6">
    <location>
        <begin position="34"/>
        <end position="205"/>
    </location>
</feature>
<proteinExistence type="inferred from homology"/>
<evidence type="ECO:0000259" key="6">
    <source>
        <dbReference type="Pfam" id="PF03167"/>
    </source>
</evidence>
<protein>
    <submittedName>
        <fullName evidence="7">Single-stranded DNA-binding protein</fullName>
    </submittedName>
</protein>
<dbReference type="GO" id="GO:0006284">
    <property type="term" value="P:base-excision repair"/>
    <property type="evidence" value="ECO:0007669"/>
    <property type="project" value="InterPro"/>
</dbReference>
<dbReference type="GO" id="GO:0003677">
    <property type="term" value="F:DNA binding"/>
    <property type="evidence" value="ECO:0007669"/>
    <property type="project" value="UniProtKB-KW"/>
</dbReference>
<dbReference type="SUPFAM" id="SSF52141">
    <property type="entry name" value="Uracil-DNA glycosylase-like"/>
    <property type="match status" value="1"/>
</dbReference>
<comment type="similarity">
    <text evidence="1">Belongs to the uracil-DNA glycosylase (UDG) superfamily. SMUG1 family.</text>
</comment>